<evidence type="ECO:0000256" key="3">
    <source>
        <dbReference type="ARBA" id="ARBA00020266"/>
    </source>
</evidence>
<evidence type="ECO:0000256" key="14">
    <source>
        <dbReference type="ARBA" id="ARBA00047372"/>
    </source>
</evidence>
<dbReference type="PIRSF" id="PIRSF005669">
    <property type="entry name" value="Hist_AcTrfase_ELP3"/>
    <property type="match status" value="1"/>
</dbReference>
<dbReference type="GO" id="GO:0000049">
    <property type="term" value="F:tRNA binding"/>
    <property type="evidence" value="ECO:0007669"/>
    <property type="project" value="UniProtKB-KW"/>
</dbReference>
<dbReference type="GO" id="GO:0005737">
    <property type="term" value="C:cytoplasm"/>
    <property type="evidence" value="ECO:0007669"/>
    <property type="project" value="TreeGrafter"/>
</dbReference>
<keyword evidence="20" id="KW-1185">Reference proteome</keyword>
<comment type="similarity">
    <text evidence="2 15">Belongs to the ELP3 family.</text>
</comment>
<evidence type="ECO:0000256" key="6">
    <source>
        <dbReference type="ARBA" id="ARBA00022679"/>
    </source>
</evidence>
<dbReference type="GO" id="GO:0046872">
    <property type="term" value="F:metal ion binding"/>
    <property type="evidence" value="ECO:0007669"/>
    <property type="project" value="UniProtKB-KW"/>
</dbReference>
<evidence type="ECO:0000313" key="19">
    <source>
        <dbReference type="Ensembl" id="ENSPNAP00000041210.1"/>
    </source>
</evidence>
<dbReference type="PROSITE" id="PS51186">
    <property type="entry name" value="GNAT"/>
    <property type="match status" value="1"/>
</dbReference>
<dbReference type="AlphaFoldDB" id="A0AAR2INC4"/>
<accession>A0AAR2INC4</accession>
<dbReference type="NCBIfam" id="TIGR01211">
    <property type="entry name" value="ELP3"/>
    <property type="match status" value="1"/>
</dbReference>
<dbReference type="GO" id="GO:0051539">
    <property type="term" value="F:4 iron, 4 sulfur cluster binding"/>
    <property type="evidence" value="ECO:0007669"/>
    <property type="project" value="UniProtKB-KW"/>
</dbReference>
<feature type="binding site" evidence="16">
    <location>
        <position position="116"/>
    </location>
    <ligand>
        <name>[4Fe-4S] cluster</name>
        <dbReference type="ChEBI" id="CHEBI:49883"/>
        <note>4Fe-4S-S-AdoMet</note>
    </ligand>
</feature>
<dbReference type="InterPro" id="IPR032432">
    <property type="entry name" value="Radical_SAM_C"/>
</dbReference>
<evidence type="ECO:0000256" key="9">
    <source>
        <dbReference type="ARBA" id="ARBA00022723"/>
    </source>
</evidence>
<feature type="binding site" evidence="16">
    <location>
        <position position="119"/>
    </location>
    <ligand>
        <name>[4Fe-4S] cluster</name>
        <dbReference type="ChEBI" id="CHEBI:49883"/>
        <note>4Fe-4S-S-AdoMet</note>
    </ligand>
</feature>
<comment type="cofactor">
    <cofactor evidence="15 16">
        <name>[4Fe-4S] cluster</name>
        <dbReference type="ChEBI" id="CHEBI:49883"/>
    </cofactor>
    <text evidence="15 16">Binds 1 [4Fe-4S] cluster. The cluster is coordinated with 3 cysteines and an exchangeable S-adenosyl-L-methionine.</text>
</comment>
<keyword evidence="4" id="KW-0004">4Fe-4S</keyword>
<evidence type="ECO:0000256" key="15">
    <source>
        <dbReference type="PIRNR" id="PIRNR005669"/>
    </source>
</evidence>
<dbReference type="Proteomes" id="UP001501920">
    <property type="component" value="Chromosome 4"/>
</dbReference>
<keyword evidence="5 15" id="KW-0820">tRNA-binding</keyword>
<dbReference type="InterPro" id="IPR056591">
    <property type="entry name" value="ELP3-like_N"/>
</dbReference>
<evidence type="ECO:0000256" key="5">
    <source>
        <dbReference type="ARBA" id="ARBA00022555"/>
    </source>
</evidence>
<dbReference type="SFLD" id="SFLDG01086">
    <property type="entry name" value="elongater_protein-like"/>
    <property type="match status" value="1"/>
</dbReference>
<dbReference type="EC" id="2.3.1.-" evidence="15"/>
<evidence type="ECO:0000313" key="20">
    <source>
        <dbReference type="Proteomes" id="UP001501920"/>
    </source>
</evidence>
<evidence type="ECO:0000256" key="1">
    <source>
        <dbReference type="ARBA" id="ARBA00005043"/>
    </source>
</evidence>
<dbReference type="PROSITE" id="PS51918">
    <property type="entry name" value="RADICAL_SAM"/>
    <property type="match status" value="1"/>
</dbReference>
<dbReference type="GO" id="GO:0002926">
    <property type="term" value="P:tRNA wobble base 5-methoxycarbonylmethyl-2-thiouridinylation"/>
    <property type="evidence" value="ECO:0007669"/>
    <property type="project" value="TreeGrafter"/>
</dbReference>
<evidence type="ECO:0000256" key="16">
    <source>
        <dbReference type="PIRSR" id="PIRSR005669-1"/>
    </source>
</evidence>
<dbReference type="SFLD" id="SFLDS00029">
    <property type="entry name" value="Radical_SAM"/>
    <property type="match status" value="1"/>
</dbReference>
<dbReference type="PANTHER" id="PTHR11135">
    <property type="entry name" value="HISTONE ACETYLTRANSFERASE-RELATED"/>
    <property type="match status" value="1"/>
</dbReference>
<comment type="pathway">
    <text evidence="1">tRNA modification; 5-methoxycarbonylmethyl-2-thiouridine-tRNA biosynthesis.</text>
</comment>
<reference evidence="19 20" key="1">
    <citation type="submission" date="2020-10" db="EMBL/GenBank/DDBJ databases">
        <title>Pygocentrus nattereri (red-bellied piranha) genome, fPygNat1, primary haplotype.</title>
        <authorList>
            <person name="Myers G."/>
            <person name="Meyer A."/>
            <person name="Karagic N."/>
            <person name="Pippel M."/>
            <person name="Winkler S."/>
            <person name="Tracey A."/>
            <person name="Wood J."/>
            <person name="Formenti G."/>
            <person name="Howe K."/>
            <person name="Fedrigo O."/>
            <person name="Jarvis E.D."/>
        </authorList>
    </citation>
    <scope>NUCLEOTIDE SEQUENCE [LARGE SCALE GENOMIC DNA]</scope>
</reference>
<dbReference type="InterPro" id="IPR039661">
    <property type="entry name" value="ELP3"/>
</dbReference>
<keyword evidence="13 15" id="KW-0012">Acyltransferase</keyword>
<keyword evidence="8 15" id="KW-0819">tRNA processing</keyword>
<dbReference type="Pfam" id="PF04055">
    <property type="entry name" value="Radical_SAM"/>
    <property type="match status" value="1"/>
</dbReference>
<dbReference type="CDD" id="cd01335">
    <property type="entry name" value="Radical_SAM"/>
    <property type="match status" value="1"/>
</dbReference>
<evidence type="ECO:0000256" key="12">
    <source>
        <dbReference type="ARBA" id="ARBA00023014"/>
    </source>
</evidence>
<protein>
    <recommendedName>
        <fullName evidence="3 15">Elongator complex protein 3</fullName>
        <ecNumber evidence="15">2.3.1.-</ecNumber>
    </recommendedName>
</protein>
<dbReference type="Pfam" id="PF16199">
    <property type="entry name" value="Radical_SAM_C"/>
    <property type="match status" value="1"/>
</dbReference>
<evidence type="ECO:0000259" key="18">
    <source>
        <dbReference type="PROSITE" id="PS51918"/>
    </source>
</evidence>
<dbReference type="GO" id="GO:0005634">
    <property type="term" value="C:nucleus"/>
    <property type="evidence" value="ECO:0007669"/>
    <property type="project" value="TreeGrafter"/>
</dbReference>
<reference evidence="19" key="2">
    <citation type="submission" date="2025-08" db="UniProtKB">
        <authorList>
            <consortium name="Ensembl"/>
        </authorList>
    </citation>
    <scope>IDENTIFICATION</scope>
</reference>
<feature type="domain" description="Radical SAM core" evidence="18">
    <location>
        <begin position="89"/>
        <end position="410"/>
    </location>
</feature>
<dbReference type="InterPro" id="IPR034687">
    <property type="entry name" value="ELP3-like"/>
</dbReference>
<evidence type="ECO:0000259" key="17">
    <source>
        <dbReference type="PROSITE" id="PS51186"/>
    </source>
</evidence>
<evidence type="ECO:0000256" key="11">
    <source>
        <dbReference type="ARBA" id="ARBA00023004"/>
    </source>
</evidence>
<keyword evidence="6 15" id="KW-0808">Transferase</keyword>
<dbReference type="GeneTree" id="ENSGT00390000013141"/>
<dbReference type="InterPro" id="IPR058240">
    <property type="entry name" value="rSAM_sf"/>
</dbReference>
<comment type="function">
    <text evidence="15">Catalytic tRNA acetyltransferase subunit of the elongator complex, which is required for multiple tRNA modifications, including mcm5U (5-methoxycarbonylmethyl uridine), mcm5s2U (5-methoxycarbonylmethyl-2-thiouridine), and ncm5U (5-carbamoylmethyl uridine). In the elongator complex, acts as a tRNA uridine(34) acetyltransferase by mediating formation of carboxymethyluridine in the wobble base at position 34 in tRNAs.</text>
</comment>
<dbReference type="SMART" id="SM00729">
    <property type="entry name" value="Elp3"/>
    <property type="match status" value="1"/>
</dbReference>
<dbReference type="GO" id="GO:0106261">
    <property type="term" value="F:tRNA uridine(34) acetyltransferase activity"/>
    <property type="evidence" value="ECO:0007669"/>
    <property type="project" value="UniProtKB-EC"/>
</dbReference>
<dbReference type="PANTHER" id="PTHR11135:SF0">
    <property type="entry name" value="ELONGATOR COMPLEX PROTEIN 3"/>
    <property type="match status" value="1"/>
</dbReference>
<dbReference type="SUPFAM" id="SSF55729">
    <property type="entry name" value="Acyl-CoA N-acyltransferases (Nat)"/>
    <property type="match status" value="1"/>
</dbReference>
<dbReference type="Pfam" id="PF23613">
    <property type="entry name" value="ELP3_N"/>
    <property type="match status" value="1"/>
</dbReference>
<feature type="binding site" evidence="16">
    <location>
        <position position="106"/>
    </location>
    <ligand>
        <name>[4Fe-4S] cluster</name>
        <dbReference type="ChEBI" id="CHEBI:49883"/>
        <note>4Fe-4S-S-AdoMet</note>
    </ligand>
</feature>
<dbReference type="Gene3D" id="3.40.630.30">
    <property type="match status" value="1"/>
</dbReference>
<evidence type="ECO:0000256" key="2">
    <source>
        <dbReference type="ARBA" id="ARBA00005494"/>
    </source>
</evidence>
<keyword evidence="12 15" id="KW-0411">Iron-sulfur</keyword>
<dbReference type="InterPro" id="IPR016181">
    <property type="entry name" value="Acyl_CoA_acyltransferase"/>
</dbReference>
<comment type="catalytic activity">
    <reaction evidence="14">
        <text>uridine(34) in tRNA + acetyl-CoA + S-adenosyl-L-methionine + H2O = 5-(carboxymethyl)uridine(34) in tRNA + 5'-deoxyadenosine + L-methionine + CoA + 2 H(+)</text>
        <dbReference type="Rhea" id="RHEA:61020"/>
        <dbReference type="Rhea" id="RHEA-COMP:10407"/>
        <dbReference type="Rhea" id="RHEA-COMP:11727"/>
        <dbReference type="ChEBI" id="CHEBI:15377"/>
        <dbReference type="ChEBI" id="CHEBI:15378"/>
        <dbReference type="ChEBI" id="CHEBI:17319"/>
        <dbReference type="ChEBI" id="CHEBI:57287"/>
        <dbReference type="ChEBI" id="CHEBI:57288"/>
        <dbReference type="ChEBI" id="CHEBI:57844"/>
        <dbReference type="ChEBI" id="CHEBI:59789"/>
        <dbReference type="ChEBI" id="CHEBI:65315"/>
        <dbReference type="ChEBI" id="CHEBI:74882"/>
        <dbReference type="EC" id="2.3.1.311"/>
    </reaction>
    <physiologicalReaction direction="left-to-right" evidence="14">
        <dbReference type="Rhea" id="RHEA:61021"/>
    </physiologicalReaction>
</comment>
<sequence>MSEYLQKKKKNTQSELSRAELMMMTIADVIKQLVEAHEQGKDINLNKVKTQTSAKYGLSAQPRLVDIIAAVPPHYRRALVPKLKAKPIRTASGIAVVAVMCKPHRCPHISFTGNICVYCPGGPDSDFEYSTQSYTGYEPTSMRAIRARYDPYLQTRHRVEQVKHLSDTWEQSCWTGKRSSPNCFHKLGSIRSLKQLGHSVDKVEFIVMGGTFMALPEDYRDYFIRNLHDALSGHTSNNVAEAVRYSERSNTKCVGITIETRPDYCLKRHLSDMLAYGCTRLEIGVQSVYEDVARDTNRGHTVRAVCESFHLAKDAGFKVVAHMMPDLPNVGIERDIEQFIEFFENPAFRPDGLKLYPTLVIRGTGLYELWKTGRYKSYSPSTLVDLVARILALVPPWTRVYRVQRDIPMPLVSSGVEHGNLRELALARMKDMGTECRDVRTREVGIQEIHHKVRPYQVELIRRDYVANGSWETFLSYEDPEQDILIGLLRLRRCSAQSFRPELKGGVSIVRELHVYGSVVPVSSRDPSKFQHQGFGMMLMEEAERIARDEHGSSKMAVISGVGTRNYYRKMGYELEGPYMVKRLD</sequence>
<organism evidence="19 20">
    <name type="scientific">Pygocentrus nattereri</name>
    <name type="common">Red-bellied piranha</name>
    <dbReference type="NCBI Taxonomy" id="42514"/>
    <lineage>
        <taxon>Eukaryota</taxon>
        <taxon>Metazoa</taxon>
        <taxon>Chordata</taxon>
        <taxon>Craniata</taxon>
        <taxon>Vertebrata</taxon>
        <taxon>Euteleostomi</taxon>
        <taxon>Actinopterygii</taxon>
        <taxon>Neopterygii</taxon>
        <taxon>Teleostei</taxon>
        <taxon>Ostariophysi</taxon>
        <taxon>Characiformes</taxon>
        <taxon>Characoidei</taxon>
        <taxon>Pygocentrus</taxon>
    </lineage>
</organism>
<evidence type="ECO:0000256" key="7">
    <source>
        <dbReference type="ARBA" id="ARBA00022691"/>
    </source>
</evidence>
<dbReference type="InterPro" id="IPR006638">
    <property type="entry name" value="Elp3/MiaA/NifB-like_rSAM"/>
</dbReference>
<evidence type="ECO:0000256" key="8">
    <source>
        <dbReference type="ARBA" id="ARBA00022694"/>
    </source>
</evidence>
<proteinExistence type="inferred from homology"/>
<dbReference type="FunFam" id="3.40.630.30:FF:000003">
    <property type="entry name" value="Elongator complex protein 3"/>
    <property type="match status" value="1"/>
</dbReference>
<gene>
    <name evidence="19" type="primary">ELP3</name>
</gene>
<dbReference type="Ensembl" id="ENSPNAT00000051869.1">
    <property type="protein sequence ID" value="ENSPNAP00000041210.1"/>
    <property type="gene ID" value="ENSPNAG00000029054.2"/>
</dbReference>
<keyword evidence="11 16" id="KW-0408">Iron</keyword>
<name>A0AAR2INC4_PYGNA</name>
<keyword evidence="10" id="KW-0694">RNA-binding</keyword>
<evidence type="ECO:0000256" key="4">
    <source>
        <dbReference type="ARBA" id="ARBA00022485"/>
    </source>
</evidence>
<dbReference type="GO" id="GO:0033588">
    <property type="term" value="C:elongator holoenzyme complex"/>
    <property type="evidence" value="ECO:0007669"/>
    <property type="project" value="TreeGrafter"/>
</dbReference>
<keyword evidence="9 15" id="KW-0479">Metal-binding</keyword>
<dbReference type="SUPFAM" id="SSF102114">
    <property type="entry name" value="Radical SAM enzymes"/>
    <property type="match status" value="1"/>
</dbReference>
<dbReference type="InterPro" id="IPR000182">
    <property type="entry name" value="GNAT_dom"/>
</dbReference>
<keyword evidence="7 15" id="KW-0949">S-adenosyl-L-methionine</keyword>
<evidence type="ECO:0000256" key="13">
    <source>
        <dbReference type="ARBA" id="ARBA00023315"/>
    </source>
</evidence>
<feature type="domain" description="N-acetyltransferase" evidence="17">
    <location>
        <begin position="434"/>
        <end position="585"/>
    </location>
</feature>
<evidence type="ECO:0000256" key="10">
    <source>
        <dbReference type="ARBA" id="ARBA00022884"/>
    </source>
</evidence>
<reference evidence="19" key="3">
    <citation type="submission" date="2025-09" db="UniProtKB">
        <authorList>
            <consortium name="Ensembl"/>
        </authorList>
    </citation>
    <scope>IDENTIFICATION</scope>
</reference>
<dbReference type="InterPro" id="IPR007197">
    <property type="entry name" value="rSAM"/>
</dbReference>